<dbReference type="AlphaFoldDB" id="A0A5B9FUH5"/>
<evidence type="ECO:0000313" key="1">
    <source>
        <dbReference type="EMBL" id="QEE50655.1"/>
    </source>
</evidence>
<accession>A0A5B9FUH5</accession>
<dbReference type="KEGG" id="fak:FUA48_14030"/>
<protein>
    <submittedName>
        <fullName evidence="1">Uncharacterized protein</fullName>
    </submittedName>
</protein>
<name>A0A5B9FUH5_9FLAO</name>
<gene>
    <name evidence="1" type="ORF">FUA48_14030</name>
</gene>
<proteinExistence type="predicted"/>
<organism evidence="1 2">
    <name type="scientific">Flavobacterium alkalisoli</name>
    <dbReference type="NCBI Taxonomy" id="2602769"/>
    <lineage>
        <taxon>Bacteria</taxon>
        <taxon>Pseudomonadati</taxon>
        <taxon>Bacteroidota</taxon>
        <taxon>Flavobacteriia</taxon>
        <taxon>Flavobacteriales</taxon>
        <taxon>Flavobacteriaceae</taxon>
        <taxon>Flavobacterium</taxon>
    </lineage>
</organism>
<evidence type="ECO:0000313" key="2">
    <source>
        <dbReference type="Proteomes" id="UP000321222"/>
    </source>
</evidence>
<reference evidence="1 2" key="1">
    <citation type="submission" date="2019-08" db="EMBL/GenBank/DDBJ databases">
        <title>Flavobacterium alkalisoli sp. nov., isolated from rhizosphere soil of Suaeda salsa.</title>
        <authorList>
            <person name="Sun J.-Q."/>
            <person name="Xu L."/>
        </authorList>
    </citation>
    <scope>NUCLEOTIDE SEQUENCE [LARGE SCALE GENOMIC DNA]</scope>
    <source>
        <strain evidence="1 2">XS-5</strain>
    </source>
</reference>
<dbReference type="RefSeq" id="WP_147584109.1">
    <property type="nucleotide sequence ID" value="NZ_CP042831.1"/>
</dbReference>
<dbReference type="EMBL" id="CP042831">
    <property type="protein sequence ID" value="QEE50655.1"/>
    <property type="molecule type" value="Genomic_DNA"/>
</dbReference>
<dbReference type="OrthoDB" id="5117805at2"/>
<dbReference type="Proteomes" id="UP000321222">
    <property type="component" value="Chromosome"/>
</dbReference>
<keyword evidence="2" id="KW-1185">Reference proteome</keyword>
<sequence length="371" mass="40965">MATLSVIGNTLVDTEELQAKRITGELNMPGGQVLRVNNEAISQNDLTAIQLERNFKPIGIGKPMSIEIATVYIGEYKKFLGGKKDVILVTGVKSSQTFKATSRAINMKADKVEENAYLEFNALEEGTNIVYYTPGMDAENLIASFELMFDNFDTQIFETLSGLFTSAAGIPVFLPAAPYLLGGSQLVNIGSKLGDALFSGRPNLSSSIEVKFDSPIIPPTEPREFIICNNNDLDEFKNLKVDLSGTPGNKKLRLVDKQSGTVYKGKAPYLIILLDGRKRQDLEGFAPTLATASLLKKFYGPEDKTGEVTGALQDAMKLYNDSIYNRKGQRLKEQLAKYDRDSEEYKKLKSLYEAYAANIQTDTFKLPTITD</sequence>